<evidence type="ECO:0000313" key="3">
    <source>
        <dbReference type="Proteomes" id="UP000179769"/>
    </source>
</evidence>
<sequence length="234" mass="26359">MHGRVPVSFPVYNATGWLTEATSAQRRRLWESAVGQLAAIHRVPVDDVRLVDRPQRGVDGLDQQVTYWRQFAAWALGDEVPPIIRTLLDWLVDHRPSRTVPGLAWGDARIGNMMFGPDYEVVGVMDWEQASLADPLTDLGWWLFFGDIHSTDHGVPRLDGLGGREETIDAWRELTGRTVHDLHWYEVFAGVKTGLLALRSQRSLRIPKAEGAARNMFLTRACRLAELTPPEESA</sequence>
<dbReference type="Gene3D" id="3.90.1200.10">
    <property type="match status" value="1"/>
</dbReference>
<dbReference type="InterPro" id="IPR041726">
    <property type="entry name" value="ACAD10_11_N"/>
</dbReference>
<evidence type="ECO:0000313" key="2">
    <source>
        <dbReference type="EMBL" id="OHV21349.1"/>
    </source>
</evidence>
<dbReference type="AlphaFoldDB" id="A0A1S1PJS6"/>
<dbReference type="SUPFAM" id="SSF56112">
    <property type="entry name" value="Protein kinase-like (PK-like)"/>
    <property type="match status" value="1"/>
</dbReference>
<dbReference type="InterPro" id="IPR011009">
    <property type="entry name" value="Kinase-like_dom_sf"/>
</dbReference>
<evidence type="ECO:0000259" key="1">
    <source>
        <dbReference type="Pfam" id="PF01636"/>
    </source>
</evidence>
<dbReference type="CDD" id="cd05154">
    <property type="entry name" value="ACAD10_11_N-like"/>
    <property type="match status" value="1"/>
</dbReference>
<dbReference type="InterPro" id="IPR002575">
    <property type="entry name" value="Aminoglycoside_PTrfase"/>
</dbReference>
<organism evidence="2 3">
    <name type="scientific">Parafrankia soli</name>
    <dbReference type="NCBI Taxonomy" id="2599596"/>
    <lineage>
        <taxon>Bacteria</taxon>
        <taxon>Bacillati</taxon>
        <taxon>Actinomycetota</taxon>
        <taxon>Actinomycetes</taxon>
        <taxon>Frankiales</taxon>
        <taxon>Frankiaceae</taxon>
        <taxon>Parafrankia</taxon>
    </lineage>
</organism>
<dbReference type="Proteomes" id="UP000179769">
    <property type="component" value="Unassembled WGS sequence"/>
</dbReference>
<comment type="caution">
    <text evidence="2">The sequence shown here is derived from an EMBL/GenBank/DDBJ whole genome shotgun (WGS) entry which is preliminary data.</text>
</comment>
<keyword evidence="3" id="KW-1185">Reference proteome</keyword>
<accession>A0A1S1PJS6</accession>
<dbReference type="PANTHER" id="PTHR21310:SF40">
    <property type="entry name" value="AMINOGLYCOSIDE PHOSPHOTRANSFERASE DOMAIN-CONTAINING PROTEIN-RELATED"/>
    <property type="match status" value="1"/>
</dbReference>
<reference evidence="3" key="1">
    <citation type="submission" date="2016-07" db="EMBL/GenBank/DDBJ databases">
        <title>Frankia sp. NRRL B-16219 Genome sequencing.</title>
        <authorList>
            <person name="Ghodhbane-Gtari F."/>
            <person name="Swanson E."/>
            <person name="Gueddou A."/>
            <person name="Louati M."/>
            <person name="Nouioui I."/>
            <person name="Hezbri K."/>
            <person name="Abebe-Akele F."/>
            <person name="Simpson S."/>
            <person name="Morris K."/>
            <person name="Thomas K."/>
            <person name="Gtari M."/>
            <person name="Tisa L.S."/>
        </authorList>
    </citation>
    <scope>NUCLEOTIDE SEQUENCE [LARGE SCALE GENOMIC DNA]</scope>
    <source>
        <strain evidence="3">NRRL B-16219</strain>
    </source>
</reference>
<dbReference type="PANTHER" id="PTHR21310">
    <property type="entry name" value="AMINOGLYCOSIDE PHOSPHOTRANSFERASE-RELATED-RELATED"/>
    <property type="match status" value="1"/>
</dbReference>
<dbReference type="InterPro" id="IPR051678">
    <property type="entry name" value="AGP_Transferase"/>
</dbReference>
<protein>
    <recommendedName>
        <fullName evidence="1">Aminoglycoside phosphotransferase domain-containing protein</fullName>
    </recommendedName>
</protein>
<feature type="domain" description="Aminoglycoside phosphotransferase" evidence="1">
    <location>
        <begin position="20"/>
        <end position="150"/>
    </location>
</feature>
<dbReference type="RefSeq" id="WP_071066413.1">
    <property type="nucleotide sequence ID" value="NZ_MAXA01000255.1"/>
</dbReference>
<dbReference type="Pfam" id="PF01636">
    <property type="entry name" value="APH"/>
    <property type="match status" value="1"/>
</dbReference>
<gene>
    <name evidence="2" type="ORF">BBK14_26855</name>
</gene>
<dbReference type="EMBL" id="MAXA01000255">
    <property type="protein sequence ID" value="OHV21349.1"/>
    <property type="molecule type" value="Genomic_DNA"/>
</dbReference>
<proteinExistence type="predicted"/>
<name>A0A1S1PJS6_9ACTN</name>